<organism evidence="2 3">
    <name type="scientific">Asparagus officinalis</name>
    <name type="common">Garden asparagus</name>
    <dbReference type="NCBI Taxonomy" id="4686"/>
    <lineage>
        <taxon>Eukaryota</taxon>
        <taxon>Viridiplantae</taxon>
        <taxon>Streptophyta</taxon>
        <taxon>Embryophyta</taxon>
        <taxon>Tracheophyta</taxon>
        <taxon>Spermatophyta</taxon>
        <taxon>Magnoliopsida</taxon>
        <taxon>Liliopsida</taxon>
        <taxon>Asparagales</taxon>
        <taxon>Asparagaceae</taxon>
        <taxon>Asparagoideae</taxon>
        <taxon>Asparagus</taxon>
    </lineage>
</organism>
<dbReference type="Gramene" id="ONK76675">
    <property type="protein sequence ID" value="ONK76675"/>
    <property type="gene ID" value="A4U43_C03F30860"/>
</dbReference>
<feature type="region of interest" description="Disordered" evidence="1">
    <location>
        <begin position="1"/>
        <end position="28"/>
    </location>
</feature>
<evidence type="ECO:0000256" key="1">
    <source>
        <dbReference type="SAM" id="MobiDB-lite"/>
    </source>
</evidence>
<protein>
    <submittedName>
        <fullName evidence="2">Uncharacterized protein</fullName>
    </submittedName>
</protein>
<reference evidence="3" key="1">
    <citation type="journal article" date="2017" name="Nat. Commun.">
        <title>The asparagus genome sheds light on the origin and evolution of a young Y chromosome.</title>
        <authorList>
            <person name="Harkess A."/>
            <person name="Zhou J."/>
            <person name="Xu C."/>
            <person name="Bowers J.E."/>
            <person name="Van der Hulst R."/>
            <person name="Ayyampalayam S."/>
            <person name="Mercati F."/>
            <person name="Riccardi P."/>
            <person name="McKain M.R."/>
            <person name="Kakrana A."/>
            <person name="Tang H."/>
            <person name="Ray J."/>
            <person name="Groenendijk J."/>
            <person name="Arikit S."/>
            <person name="Mathioni S.M."/>
            <person name="Nakano M."/>
            <person name="Shan H."/>
            <person name="Telgmann-Rauber A."/>
            <person name="Kanno A."/>
            <person name="Yue Z."/>
            <person name="Chen H."/>
            <person name="Li W."/>
            <person name="Chen Y."/>
            <person name="Xu X."/>
            <person name="Zhang Y."/>
            <person name="Luo S."/>
            <person name="Chen H."/>
            <person name="Gao J."/>
            <person name="Mao Z."/>
            <person name="Pires J.C."/>
            <person name="Luo M."/>
            <person name="Kudrna D."/>
            <person name="Wing R.A."/>
            <person name="Meyers B.C."/>
            <person name="Yi K."/>
            <person name="Kong H."/>
            <person name="Lavrijsen P."/>
            <person name="Sunseri F."/>
            <person name="Falavigna A."/>
            <person name="Ye Y."/>
            <person name="Leebens-Mack J.H."/>
            <person name="Chen G."/>
        </authorList>
    </citation>
    <scope>NUCLEOTIDE SEQUENCE [LARGE SCALE GENOMIC DNA]</scope>
    <source>
        <strain evidence="3">cv. DH0086</strain>
    </source>
</reference>
<feature type="compositionally biased region" description="Pro residues" evidence="1">
    <location>
        <begin position="1"/>
        <end position="12"/>
    </location>
</feature>
<evidence type="ECO:0000313" key="3">
    <source>
        <dbReference type="Proteomes" id="UP000243459"/>
    </source>
</evidence>
<sequence>MASPPPPPPPLPGFRTPSGSLPMSPLSPMNQRAAATTELMLAGDESRFMGQSRIDRSLMLLLSCKLQLNWEGV</sequence>
<keyword evidence="3" id="KW-1185">Reference proteome</keyword>
<feature type="compositionally biased region" description="Low complexity" evidence="1">
    <location>
        <begin position="17"/>
        <end position="28"/>
    </location>
</feature>
<accession>A0A5P1FE90</accession>
<name>A0A5P1FE90_ASPOF</name>
<dbReference type="AlphaFoldDB" id="A0A5P1FE90"/>
<proteinExistence type="predicted"/>
<dbReference type="Proteomes" id="UP000243459">
    <property type="component" value="Chromosome 3"/>
</dbReference>
<dbReference type="EMBL" id="CM007383">
    <property type="protein sequence ID" value="ONK76675.1"/>
    <property type="molecule type" value="Genomic_DNA"/>
</dbReference>
<gene>
    <name evidence="2" type="ORF">A4U43_C03F30860</name>
</gene>
<evidence type="ECO:0000313" key="2">
    <source>
        <dbReference type="EMBL" id="ONK76675.1"/>
    </source>
</evidence>